<evidence type="ECO:0000313" key="1">
    <source>
        <dbReference type="EMBL" id="TFK63067.1"/>
    </source>
</evidence>
<name>A0ACD3ADZ6_9AGAR</name>
<reference evidence="1 2" key="1">
    <citation type="journal article" date="2019" name="Nat. Ecol. Evol.">
        <title>Megaphylogeny resolves global patterns of mushroom evolution.</title>
        <authorList>
            <person name="Varga T."/>
            <person name="Krizsan K."/>
            <person name="Foldi C."/>
            <person name="Dima B."/>
            <person name="Sanchez-Garcia M."/>
            <person name="Sanchez-Ramirez S."/>
            <person name="Szollosi G.J."/>
            <person name="Szarkandi J.G."/>
            <person name="Papp V."/>
            <person name="Albert L."/>
            <person name="Andreopoulos W."/>
            <person name="Angelini C."/>
            <person name="Antonin V."/>
            <person name="Barry K.W."/>
            <person name="Bougher N.L."/>
            <person name="Buchanan P."/>
            <person name="Buyck B."/>
            <person name="Bense V."/>
            <person name="Catcheside P."/>
            <person name="Chovatia M."/>
            <person name="Cooper J."/>
            <person name="Damon W."/>
            <person name="Desjardin D."/>
            <person name="Finy P."/>
            <person name="Geml J."/>
            <person name="Haridas S."/>
            <person name="Hughes K."/>
            <person name="Justo A."/>
            <person name="Karasinski D."/>
            <person name="Kautmanova I."/>
            <person name="Kiss B."/>
            <person name="Kocsube S."/>
            <person name="Kotiranta H."/>
            <person name="LaButti K.M."/>
            <person name="Lechner B.E."/>
            <person name="Liimatainen K."/>
            <person name="Lipzen A."/>
            <person name="Lukacs Z."/>
            <person name="Mihaltcheva S."/>
            <person name="Morgado L.N."/>
            <person name="Niskanen T."/>
            <person name="Noordeloos M.E."/>
            <person name="Ohm R.A."/>
            <person name="Ortiz-Santana B."/>
            <person name="Ovrebo C."/>
            <person name="Racz N."/>
            <person name="Riley R."/>
            <person name="Savchenko A."/>
            <person name="Shiryaev A."/>
            <person name="Soop K."/>
            <person name="Spirin V."/>
            <person name="Szebenyi C."/>
            <person name="Tomsovsky M."/>
            <person name="Tulloss R.E."/>
            <person name="Uehling J."/>
            <person name="Grigoriev I.V."/>
            <person name="Vagvolgyi C."/>
            <person name="Papp T."/>
            <person name="Martin F.M."/>
            <person name="Miettinen O."/>
            <person name="Hibbett D.S."/>
            <person name="Nagy L.G."/>
        </authorList>
    </citation>
    <scope>NUCLEOTIDE SEQUENCE [LARGE SCALE GENOMIC DNA]</scope>
    <source>
        <strain evidence="1 2">NL-1719</strain>
    </source>
</reference>
<accession>A0ACD3ADZ6</accession>
<gene>
    <name evidence="1" type="ORF">BDN72DRAFT_964170</name>
</gene>
<protein>
    <submittedName>
        <fullName evidence="1">Uncharacterized protein</fullName>
    </submittedName>
</protein>
<proteinExistence type="predicted"/>
<organism evidence="1 2">
    <name type="scientific">Pluteus cervinus</name>
    <dbReference type="NCBI Taxonomy" id="181527"/>
    <lineage>
        <taxon>Eukaryota</taxon>
        <taxon>Fungi</taxon>
        <taxon>Dikarya</taxon>
        <taxon>Basidiomycota</taxon>
        <taxon>Agaricomycotina</taxon>
        <taxon>Agaricomycetes</taxon>
        <taxon>Agaricomycetidae</taxon>
        <taxon>Agaricales</taxon>
        <taxon>Pluteineae</taxon>
        <taxon>Pluteaceae</taxon>
        <taxon>Pluteus</taxon>
    </lineage>
</organism>
<sequence>MPGVWVSDLRDHLGLSQNSQRWQDLQDLMREVIKTYFELLPSAPVASRQQNAMKKTIEQIFQDQGHYFPPNRHSQDAFLLRRYIIERVSALRRNLRNRLQKQKQNKQSSIKLRPERRKAKASVRFKVPETPLEINPTFTMTLRSRVKQGAHNHNVPQNAPSDAERNPGPISNRNAPSARYPPRNPLYVFQQSKKSDKFVPVPVTPSKLRSASWRPISQRIHTLHDSITRNIAVRTPSRAPSQRRSWYEGSLTPLSSLDGNEHPRTQTRTPTPAPPRKRPNSRIQSHFSRNFSPAIPSLLSQVETGAERDAQSYRRATVPLPTNTPSLSDVRSNGATYAASSIRLSPPMDEFLNFLESGSLSHLYPYLKREGYNMGVVEKLSHYDFNVINLVIEQAAKKIAIPSGDGSWQYKEEGTTDTGFEPVNWQLLAAKIYQFGQDRKDRR</sequence>
<keyword evidence="2" id="KW-1185">Reference proteome</keyword>
<dbReference type="Proteomes" id="UP000308600">
    <property type="component" value="Unassembled WGS sequence"/>
</dbReference>
<dbReference type="EMBL" id="ML208542">
    <property type="protein sequence ID" value="TFK63067.1"/>
    <property type="molecule type" value="Genomic_DNA"/>
</dbReference>
<evidence type="ECO:0000313" key="2">
    <source>
        <dbReference type="Proteomes" id="UP000308600"/>
    </source>
</evidence>